<reference evidence="1" key="1">
    <citation type="submission" date="2022-12" db="EMBL/GenBank/DDBJ databases">
        <title>Genome Sequence of Lasiodiplodia mahajangana.</title>
        <authorList>
            <person name="Buettner E."/>
        </authorList>
    </citation>
    <scope>NUCLEOTIDE SEQUENCE</scope>
    <source>
        <strain evidence="1">VT137</strain>
    </source>
</reference>
<dbReference type="EMBL" id="JAPUUL010000178">
    <property type="protein sequence ID" value="KAJ8132122.1"/>
    <property type="molecule type" value="Genomic_DNA"/>
</dbReference>
<sequence>MVEARSVEDDWAGISDLATRKKRQNRLNQRALRRRRNAMKKSAYPQGEPASAVPITSTQPLEIQHQLDYNIGHLSSRTQNPDISNSSTAGQKVVVERAEHQTTDLAQLGTSSRVLGSSHRREFGWVSGEEGPVLAVSIGPTTIVLDLCSKALPADHLLTLVRYNLYRACATNSRLLGIEPRSMHEDIISPFCDLKTFDHPLPKSLLPTRTQVTVWHHPYIDLFPFGDLRDKLIHSQDIIDEDQLCADMGGKDATAESTGLIVWGDPWDPMGWEVSEHIAIKWSWLFRGCEQLLAATDYWRRQRGEAPLMEVISKRRY</sequence>
<evidence type="ECO:0000313" key="2">
    <source>
        <dbReference type="Proteomes" id="UP001153332"/>
    </source>
</evidence>
<gene>
    <name evidence="1" type="ORF">O1611_g1508</name>
</gene>
<name>A0ACC2JXS0_9PEZI</name>
<evidence type="ECO:0000313" key="1">
    <source>
        <dbReference type="EMBL" id="KAJ8132122.1"/>
    </source>
</evidence>
<protein>
    <submittedName>
        <fullName evidence="1">Uncharacterized protein</fullName>
    </submittedName>
</protein>
<keyword evidence="2" id="KW-1185">Reference proteome</keyword>
<comment type="caution">
    <text evidence="1">The sequence shown here is derived from an EMBL/GenBank/DDBJ whole genome shotgun (WGS) entry which is preliminary data.</text>
</comment>
<dbReference type="Proteomes" id="UP001153332">
    <property type="component" value="Unassembled WGS sequence"/>
</dbReference>
<organism evidence="1 2">
    <name type="scientific">Lasiodiplodia mahajangana</name>
    <dbReference type="NCBI Taxonomy" id="1108764"/>
    <lineage>
        <taxon>Eukaryota</taxon>
        <taxon>Fungi</taxon>
        <taxon>Dikarya</taxon>
        <taxon>Ascomycota</taxon>
        <taxon>Pezizomycotina</taxon>
        <taxon>Dothideomycetes</taxon>
        <taxon>Dothideomycetes incertae sedis</taxon>
        <taxon>Botryosphaeriales</taxon>
        <taxon>Botryosphaeriaceae</taxon>
        <taxon>Lasiodiplodia</taxon>
    </lineage>
</organism>
<accession>A0ACC2JXS0</accession>
<proteinExistence type="predicted"/>